<reference evidence="1 2" key="1">
    <citation type="submission" date="2018-02" db="EMBL/GenBank/DDBJ databases">
        <authorList>
            <person name="Machado R.A."/>
        </authorList>
    </citation>
    <scope>NUCLEOTIDE SEQUENCE [LARGE SCALE GENOMIC DNA]</scope>
    <source>
        <strain evidence="1 2">T327</strain>
    </source>
</reference>
<dbReference type="Gene3D" id="2.160.20.10">
    <property type="entry name" value="Single-stranded right-handed beta-helix, Pectin lyase-like"/>
    <property type="match status" value="1"/>
</dbReference>
<evidence type="ECO:0000313" key="2">
    <source>
        <dbReference type="Proteomes" id="UP000697802"/>
    </source>
</evidence>
<gene>
    <name evidence="1" type="ORF">C5471_23110</name>
</gene>
<proteinExistence type="predicted"/>
<dbReference type="Proteomes" id="UP000697802">
    <property type="component" value="Unassembled WGS sequence"/>
</dbReference>
<dbReference type="InterPro" id="IPR012334">
    <property type="entry name" value="Pectin_lyas_fold"/>
</dbReference>
<sequence length="240" mass="25248">IRLVATEAGVGVNLTHLTASQDDIRLTAEGKIILGEVHAGTDISINSKAIETTAQSHVQAGQHLTLTTDTLHNQGQIRAGGDITLKATKLDNVNPTGQSHPVITAGKNNRITADEINNVGELSAAQNLTLTGNNFSTIAIKDRQANSFSKLSAGEDLTATLTQAFRFDVDKDPVNAGKKPTVPALITGKNIALTANDLVNSASMQAEQNITVNAETVYLGRGHLTLSLNHISKSTDLASK</sequence>
<dbReference type="NCBIfam" id="TIGR01731">
    <property type="entry name" value="fil_hemag_20aa"/>
    <property type="match status" value="3"/>
</dbReference>
<evidence type="ECO:0000313" key="1">
    <source>
        <dbReference type="EMBL" id="NHB90410.1"/>
    </source>
</evidence>
<organism evidence="1 2">
    <name type="scientific">Photorhabdus tasmaniensis</name>
    <dbReference type="NCBI Taxonomy" id="1004159"/>
    <lineage>
        <taxon>Bacteria</taxon>
        <taxon>Pseudomonadati</taxon>
        <taxon>Pseudomonadota</taxon>
        <taxon>Gammaproteobacteria</taxon>
        <taxon>Enterobacterales</taxon>
        <taxon>Morganellaceae</taxon>
        <taxon>Photorhabdus</taxon>
    </lineage>
</organism>
<accession>A0ABX0GQK3</accession>
<comment type="caution">
    <text evidence="1">The sequence shown here is derived from an EMBL/GenBank/DDBJ whole genome shotgun (WGS) entry which is preliminary data.</text>
</comment>
<name>A0ABX0GQK3_9GAMM</name>
<feature type="non-terminal residue" evidence="1">
    <location>
        <position position="1"/>
    </location>
</feature>
<dbReference type="EMBL" id="PUJU01000112">
    <property type="protein sequence ID" value="NHB90410.1"/>
    <property type="molecule type" value="Genomic_DNA"/>
</dbReference>
<keyword evidence="2" id="KW-1185">Reference proteome</keyword>
<protein>
    <submittedName>
        <fullName evidence="1">Hemagglutinin</fullName>
    </submittedName>
</protein>
<dbReference type="InterPro" id="IPR010069">
    <property type="entry name" value="CdiA_FHA1_rpt"/>
</dbReference>